<evidence type="ECO:0000313" key="2">
    <source>
        <dbReference type="Proteomes" id="UP000236285"/>
    </source>
</evidence>
<dbReference type="Proteomes" id="UP000236285">
    <property type="component" value="Unassembled WGS sequence"/>
</dbReference>
<comment type="caution">
    <text evidence="1">The sequence shown here is derived from an EMBL/GenBank/DDBJ whole genome shotgun (WGS) entry which is preliminary data.</text>
</comment>
<accession>A0ACC9N000</accession>
<organism evidence="1 2">
    <name type="scientific">Pseudomonas hunanensis</name>
    <dbReference type="NCBI Taxonomy" id="1247546"/>
    <lineage>
        <taxon>Bacteria</taxon>
        <taxon>Pseudomonadati</taxon>
        <taxon>Pseudomonadota</taxon>
        <taxon>Gammaproteobacteria</taxon>
        <taxon>Pseudomonadales</taxon>
        <taxon>Pseudomonadaceae</taxon>
        <taxon>Pseudomonas</taxon>
    </lineage>
</organism>
<name>A0ACC9N000_9PSED</name>
<reference evidence="1" key="1">
    <citation type="submission" date="2017-12" db="EMBL/GenBank/DDBJ databases">
        <title>High quality draft genome sequence of Pseudomonas hunanensis P11 isolated from the high-arsenic soil.</title>
        <authorList>
            <person name="Pan J."/>
        </authorList>
    </citation>
    <scope>NUCLEOTIDE SEQUENCE</scope>
    <source>
        <strain evidence="1">P11</strain>
    </source>
</reference>
<gene>
    <name evidence="1" type="ORF">CW309_16450</name>
</gene>
<sequence>MSDCNAETERQCYALKVPLQLLNLNGALIMNSSTDKNELYYAFIAIAAAALFIWMAIDASEVQLIWAIICHS</sequence>
<proteinExistence type="predicted"/>
<protein>
    <submittedName>
        <fullName evidence="1">Uncharacterized protein</fullName>
    </submittedName>
</protein>
<keyword evidence="2" id="KW-1185">Reference proteome</keyword>
<dbReference type="EMBL" id="PISL01000018">
    <property type="protein sequence ID" value="PKF25561.1"/>
    <property type="molecule type" value="Genomic_DNA"/>
</dbReference>
<evidence type="ECO:0000313" key="1">
    <source>
        <dbReference type="EMBL" id="PKF25561.1"/>
    </source>
</evidence>